<evidence type="ECO:0000256" key="3">
    <source>
        <dbReference type="ARBA" id="ARBA00022729"/>
    </source>
</evidence>
<keyword evidence="3" id="KW-0732">Signal</keyword>
<keyword evidence="2" id="KW-0964">Secreted</keyword>
<dbReference type="InterPro" id="IPR056861">
    <property type="entry name" value="HMCN1-like_VWA"/>
</dbReference>
<dbReference type="PROSITE" id="PS50234">
    <property type="entry name" value="VWFA"/>
    <property type="match status" value="1"/>
</dbReference>
<comment type="subcellular location">
    <subcellularLocation>
        <location evidence="1">Secreted</location>
    </subcellularLocation>
</comment>
<protein>
    <submittedName>
        <fullName evidence="5">Legume lectin, beta chain domain protein</fullName>
    </submittedName>
</protein>
<evidence type="ECO:0000313" key="6">
    <source>
        <dbReference type="Proteomes" id="UP000076962"/>
    </source>
</evidence>
<dbReference type="Gene3D" id="2.60.120.200">
    <property type="match status" value="1"/>
</dbReference>
<dbReference type="CDD" id="cd00198">
    <property type="entry name" value="vWFA"/>
    <property type="match status" value="1"/>
</dbReference>
<dbReference type="InterPro" id="IPR036465">
    <property type="entry name" value="vWFA_dom_sf"/>
</dbReference>
<evidence type="ECO:0000313" key="5">
    <source>
        <dbReference type="EMBL" id="OAD19643.1"/>
    </source>
</evidence>
<proteinExistence type="predicted"/>
<dbReference type="EMBL" id="LUTY01002717">
    <property type="protein sequence ID" value="OAD19643.1"/>
    <property type="molecule type" value="Genomic_DNA"/>
</dbReference>
<dbReference type="InterPro" id="IPR050258">
    <property type="entry name" value="Leguminous_Lectin"/>
</dbReference>
<dbReference type="InterPro" id="IPR001220">
    <property type="entry name" value="Legume_lectin_dom"/>
</dbReference>
<accession>A0A176RV61</accession>
<evidence type="ECO:0000256" key="2">
    <source>
        <dbReference type="ARBA" id="ARBA00022525"/>
    </source>
</evidence>
<dbReference type="Proteomes" id="UP000076962">
    <property type="component" value="Unassembled WGS sequence"/>
</dbReference>
<name>A0A176RV61_9GAMM</name>
<dbReference type="PANTHER" id="PTHR32401">
    <property type="entry name" value="CONCANAVALIN A-LIKE LECTIN FAMILY PROTEIN"/>
    <property type="match status" value="1"/>
</dbReference>
<gene>
    <name evidence="5" type="ORF">THIOM_004708</name>
</gene>
<feature type="domain" description="VWFA" evidence="4">
    <location>
        <begin position="234"/>
        <end position="425"/>
    </location>
</feature>
<dbReference type="Pfam" id="PF00139">
    <property type="entry name" value="Lectin_legB"/>
    <property type="match status" value="1"/>
</dbReference>
<dbReference type="GO" id="GO:0030246">
    <property type="term" value="F:carbohydrate binding"/>
    <property type="evidence" value="ECO:0007669"/>
    <property type="project" value="UniProtKB-KW"/>
</dbReference>
<dbReference type="PANTHER" id="PTHR32401:SF48">
    <property type="entry name" value="LEGUME LECTIN DOMAIN-CONTAINING PROTEIN"/>
    <property type="match status" value="1"/>
</dbReference>
<dbReference type="InterPro" id="IPR002035">
    <property type="entry name" value="VWF_A"/>
</dbReference>
<dbReference type="SUPFAM" id="SSF49899">
    <property type="entry name" value="Concanavalin A-like lectins/glucanases"/>
    <property type="match status" value="1"/>
</dbReference>
<organism evidence="5 6">
    <name type="scientific">Candidatus Thiomargarita nelsonii</name>
    <dbReference type="NCBI Taxonomy" id="1003181"/>
    <lineage>
        <taxon>Bacteria</taxon>
        <taxon>Pseudomonadati</taxon>
        <taxon>Pseudomonadota</taxon>
        <taxon>Gammaproteobacteria</taxon>
        <taxon>Thiotrichales</taxon>
        <taxon>Thiotrichaceae</taxon>
        <taxon>Thiomargarita</taxon>
    </lineage>
</organism>
<dbReference type="InterPro" id="IPR013320">
    <property type="entry name" value="ConA-like_dom_sf"/>
</dbReference>
<dbReference type="Pfam" id="PF25106">
    <property type="entry name" value="VWA_4"/>
    <property type="match status" value="1"/>
</dbReference>
<comment type="caution">
    <text evidence="5">The sequence shown here is derived from an EMBL/GenBank/DDBJ whole genome shotgun (WGS) entry which is preliminary data.</text>
</comment>
<evidence type="ECO:0000256" key="1">
    <source>
        <dbReference type="ARBA" id="ARBA00004613"/>
    </source>
</evidence>
<evidence type="ECO:0000259" key="4">
    <source>
        <dbReference type="PROSITE" id="PS50234"/>
    </source>
</evidence>
<dbReference type="AlphaFoldDB" id="A0A176RV61"/>
<keyword evidence="6" id="KW-1185">Reference proteome</keyword>
<dbReference type="PATRIC" id="fig|1003181.4.peg.6216"/>
<dbReference type="Gene3D" id="3.40.50.410">
    <property type="entry name" value="von Willebrand factor, type A domain"/>
    <property type="match status" value="1"/>
</dbReference>
<sequence length="506" mass="56453">MEFDTWANTPPHWRKDYGDDNHIAINTLGDFGDNKVSVASSFKDGSIWYAWIDYNGNQLEVRTNQTDERPNEPKLSQPLNLAEILGGTEAFIGFTSTTGGAFANHDILSWKFEQIVTRGDISYSPTKIKIGQPVTFIASVTETNIGNSSADTRWTIKKLSGETLYVSDEPADALTYIFTSSGTYLVTADIQGYPIAQNTITLLEIEVPEKPPIVVRAGETVKIKFRLPKIASADIAFVVDQSSSYKDDIATFKAKANELVKAFDQFGESVYYALTGFSDFPRFYDRTGDFAYRLHQALTGDKEKFIKQIKALTLYHGGDTPESQLEAIYQTVNKLQWRTGSLRIIFLATDANFHNRDWEYYYPGHGYTDTVYALLNNKITLYGLAGSGKMDDLTKLSKATGGNAYPLSANSREIVSHINKAFAALQTSGELVLKADNSDYVESITPEKIDIGKMSAGDEVQLTVTFKEGAFENVKFSLFLQTDKEAFLEKQPVILMNDRDFDSVKK</sequence>
<reference evidence="5 6" key="1">
    <citation type="submission" date="2016-05" db="EMBL/GenBank/DDBJ databases">
        <title>Single-cell genome of chain-forming Candidatus Thiomargarita nelsonii and comparison to other large sulfur-oxidizing bacteria.</title>
        <authorList>
            <person name="Winkel M."/>
            <person name="Salman V."/>
            <person name="Woyke T."/>
            <person name="Schulz-Vogt H."/>
            <person name="Richter M."/>
            <person name="Flood B."/>
            <person name="Bailey J."/>
            <person name="Amann R."/>
            <person name="Mussmann M."/>
        </authorList>
    </citation>
    <scope>NUCLEOTIDE SEQUENCE [LARGE SCALE GENOMIC DNA]</scope>
    <source>
        <strain evidence="5 6">THI036</strain>
    </source>
</reference>
<keyword evidence="5" id="KW-0430">Lectin</keyword>
<dbReference type="SUPFAM" id="SSF53300">
    <property type="entry name" value="vWA-like"/>
    <property type="match status" value="1"/>
</dbReference>